<dbReference type="Proteomes" id="UP001373909">
    <property type="component" value="Chromosome"/>
</dbReference>
<evidence type="ECO:0008006" key="4">
    <source>
        <dbReference type="Google" id="ProtNLM"/>
    </source>
</evidence>
<dbReference type="EMBL" id="CP142523">
    <property type="protein sequence ID" value="WWO45857.1"/>
    <property type="molecule type" value="Genomic_DNA"/>
</dbReference>
<feature type="chain" id="PRO_5046174396" description="HMA domain-containing protein" evidence="1">
    <location>
        <begin position="23"/>
        <end position="128"/>
    </location>
</feature>
<sequence>MSSKSFFPMAAALFAAAAAAGASQPCAPVVSVQYNVSESLPEQLMTLITTPLEQSFYKLERVAQVNSSTSHGSVEIEIQFDGVTSEQDLTRVIRQVEQLNFSGRVHVISRAILLRPRRLTHAATPLQP</sequence>
<keyword evidence="3" id="KW-1185">Reference proteome</keyword>
<evidence type="ECO:0000256" key="1">
    <source>
        <dbReference type="SAM" id="SignalP"/>
    </source>
</evidence>
<feature type="signal peptide" evidence="1">
    <location>
        <begin position="1"/>
        <end position="22"/>
    </location>
</feature>
<evidence type="ECO:0000313" key="2">
    <source>
        <dbReference type="EMBL" id="WWO45857.1"/>
    </source>
</evidence>
<gene>
    <name evidence="2" type="ORF">OPV09_24665</name>
</gene>
<protein>
    <recommendedName>
        <fullName evidence="4">HMA domain-containing protein</fullName>
    </recommendedName>
</protein>
<keyword evidence="1" id="KW-0732">Signal</keyword>
<name>A0ABZ2GJ98_9BURK</name>
<proteinExistence type="predicted"/>
<organism evidence="2 3">
    <name type="scientific">Janthinobacterium aestuarii</name>
    <dbReference type="NCBI Taxonomy" id="2985511"/>
    <lineage>
        <taxon>Bacteria</taxon>
        <taxon>Pseudomonadati</taxon>
        <taxon>Pseudomonadota</taxon>
        <taxon>Betaproteobacteria</taxon>
        <taxon>Burkholderiales</taxon>
        <taxon>Oxalobacteraceae</taxon>
        <taxon>Janthinobacterium</taxon>
    </lineage>
</organism>
<accession>A0ABZ2GJ98</accession>
<evidence type="ECO:0000313" key="3">
    <source>
        <dbReference type="Proteomes" id="UP001373909"/>
    </source>
</evidence>
<dbReference type="RefSeq" id="WP_219327789.1">
    <property type="nucleotide sequence ID" value="NZ_CP142523.1"/>
</dbReference>
<reference evidence="2 3" key="1">
    <citation type="submission" date="2024-01" db="EMBL/GenBank/DDBJ databases">
        <title>Draft genome sequences of nine bacterial species from freshwater ponds near Washington, DC.</title>
        <authorList>
            <person name="Pavloudi C."/>
            <person name="Oliver L."/>
            <person name="Slattery K."/>
            <person name="Lissner G."/>
            <person name="Saw J.H."/>
        </authorList>
    </citation>
    <scope>NUCLEOTIDE SEQUENCE [LARGE SCALE GENOMIC DNA]</scope>
    <source>
        <strain evidence="3">TB1-E2</strain>
    </source>
</reference>